<sequence>MNEHGAFPKIYWWSSRTCIRERTLQRSHYQLYGSLLPTPALMDSLLESQPLSGLSILKLWIGECCQIIRPQSLKIILTDQ</sequence>
<dbReference type="EMBL" id="AM778952">
    <property type="protein sequence ID" value="CAO90267.1"/>
    <property type="molecule type" value="Genomic_DNA"/>
</dbReference>
<gene>
    <name evidence="1" type="ORF">IPF_6169</name>
</gene>
<name>A8YJZ6_MICA7</name>
<protein>
    <submittedName>
        <fullName evidence="1">Similarity. Hypothetical start</fullName>
    </submittedName>
</protein>
<evidence type="ECO:0000313" key="1">
    <source>
        <dbReference type="EMBL" id="CAO90267.1"/>
    </source>
</evidence>
<organism evidence="1">
    <name type="scientific">Microcystis aeruginosa (strain PCC 7806)</name>
    <dbReference type="NCBI Taxonomy" id="267872"/>
    <lineage>
        <taxon>Bacteria</taxon>
        <taxon>Bacillati</taxon>
        <taxon>Cyanobacteriota</taxon>
        <taxon>Cyanophyceae</taxon>
        <taxon>Oscillatoriophycideae</taxon>
        <taxon>Chroococcales</taxon>
        <taxon>Microcystaceae</taxon>
        <taxon>Microcystis</taxon>
    </lineage>
</organism>
<dbReference type="AlphaFoldDB" id="A8YJZ6"/>
<proteinExistence type="predicted"/>
<accession>A8YJZ6</accession>
<reference evidence="1" key="1">
    <citation type="submission" date="2007-08" db="EMBL/GenBank/DDBJ databases">
        <authorList>
            <person name="Frangeul L."/>
        </authorList>
    </citation>
    <scope>NUCLEOTIDE SEQUENCE</scope>
    <source>
        <strain evidence="1">PCC 7806</strain>
    </source>
</reference>